<evidence type="ECO:0000313" key="2">
    <source>
        <dbReference type="EMBL" id="QHT84480.1"/>
    </source>
</evidence>
<feature type="transmembrane region" description="Helical" evidence="1">
    <location>
        <begin position="73"/>
        <end position="89"/>
    </location>
</feature>
<dbReference type="AlphaFoldDB" id="A0A6C0HVN9"/>
<protein>
    <submittedName>
        <fullName evidence="2">Uncharacterized protein</fullName>
    </submittedName>
</protein>
<organism evidence="2">
    <name type="scientific">viral metagenome</name>
    <dbReference type="NCBI Taxonomy" id="1070528"/>
    <lineage>
        <taxon>unclassified sequences</taxon>
        <taxon>metagenomes</taxon>
        <taxon>organismal metagenomes</taxon>
    </lineage>
</organism>
<feature type="transmembrane region" description="Helical" evidence="1">
    <location>
        <begin position="7"/>
        <end position="27"/>
    </location>
</feature>
<proteinExistence type="predicted"/>
<keyword evidence="1" id="KW-1133">Transmembrane helix</keyword>
<accession>A0A6C0HVN9</accession>
<dbReference type="EMBL" id="MN740018">
    <property type="protein sequence ID" value="QHT84480.1"/>
    <property type="molecule type" value="Genomic_DNA"/>
</dbReference>
<feature type="transmembrane region" description="Helical" evidence="1">
    <location>
        <begin position="95"/>
        <end position="113"/>
    </location>
</feature>
<name>A0A6C0HVN9_9ZZZZ</name>
<sequence length="120" mass="13804">MNDIQKRILVFLIGCIGIRTLFVYIAKKINKDYLPYMGYIAAIISFGFAFIFITNSRQTGPEVFGDKIWWNNLRPIHAINYAIFAYMAINKSPNAWIPLLIDVVIGLSAHLYYHHSKGHI</sequence>
<keyword evidence="1" id="KW-0472">Membrane</keyword>
<reference evidence="2" key="1">
    <citation type="journal article" date="2020" name="Nature">
        <title>Giant virus diversity and host interactions through global metagenomics.</title>
        <authorList>
            <person name="Schulz F."/>
            <person name="Roux S."/>
            <person name="Paez-Espino D."/>
            <person name="Jungbluth S."/>
            <person name="Walsh D.A."/>
            <person name="Denef V.J."/>
            <person name="McMahon K.D."/>
            <person name="Konstantinidis K.T."/>
            <person name="Eloe-Fadrosh E.A."/>
            <person name="Kyrpides N.C."/>
            <person name="Woyke T."/>
        </authorList>
    </citation>
    <scope>NUCLEOTIDE SEQUENCE</scope>
    <source>
        <strain evidence="2">GVMAG-M-3300023184-177</strain>
    </source>
</reference>
<evidence type="ECO:0000256" key="1">
    <source>
        <dbReference type="SAM" id="Phobius"/>
    </source>
</evidence>
<feature type="transmembrane region" description="Helical" evidence="1">
    <location>
        <begin position="33"/>
        <end position="53"/>
    </location>
</feature>
<keyword evidence="1" id="KW-0812">Transmembrane</keyword>